<dbReference type="PANTHER" id="PTHR34545">
    <property type="entry name" value="CLAVATA3/ESR (CLE)-RELATED PROTEIN 22"/>
    <property type="match status" value="1"/>
</dbReference>
<organism evidence="2 3">
    <name type="scientific">Arabis alpina</name>
    <name type="common">Alpine rock-cress</name>
    <dbReference type="NCBI Taxonomy" id="50452"/>
    <lineage>
        <taxon>Eukaryota</taxon>
        <taxon>Viridiplantae</taxon>
        <taxon>Streptophyta</taxon>
        <taxon>Embryophyta</taxon>
        <taxon>Tracheophyta</taxon>
        <taxon>Spermatophyta</taxon>
        <taxon>Magnoliopsida</taxon>
        <taxon>eudicotyledons</taxon>
        <taxon>Gunneridae</taxon>
        <taxon>Pentapetalae</taxon>
        <taxon>rosids</taxon>
        <taxon>malvids</taxon>
        <taxon>Brassicales</taxon>
        <taxon>Brassicaceae</taxon>
        <taxon>Arabideae</taxon>
        <taxon>Arabis</taxon>
    </lineage>
</organism>
<dbReference type="Gramene" id="KFK41517">
    <property type="protein sequence ID" value="KFK41517"/>
    <property type="gene ID" value="AALP_AA2G139900"/>
</dbReference>
<keyword evidence="1" id="KW-0732">Signal</keyword>
<dbReference type="OrthoDB" id="1080769at2759"/>
<feature type="chain" id="PRO_5001823210" evidence="1">
    <location>
        <begin position="35"/>
        <end position="87"/>
    </location>
</feature>
<accession>A0A087HHB5</accession>
<dbReference type="EMBL" id="CM002870">
    <property type="protein sequence ID" value="KFK41517.1"/>
    <property type="molecule type" value="Genomic_DNA"/>
</dbReference>
<dbReference type="AlphaFoldDB" id="A0A087HHB5"/>
<dbReference type="GO" id="GO:0010311">
    <property type="term" value="P:lateral root formation"/>
    <property type="evidence" value="ECO:0007669"/>
    <property type="project" value="EnsemblPlants"/>
</dbReference>
<name>A0A087HHB5_ARAAL</name>
<dbReference type="PANTHER" id="PTHR34545:SF9">
    <property type="entry name" value="CLAVATA3_ESR (CLE)-RELATED PROTEIN 17"/>
    <property type="match status" value="1"/>
</dbReference>
<gene>
    <name evidence="2" type="ordered locus">AALP_Aa2g139900</name>
</gene>
<dbReference type="GO" id="GO:0010078">
    <property type="term" value="P:maintenance of root meristem identity"/>
    <property type="evidence" value="ECO:0007669"/>
    <property type="project" value="EnsemblPlants"/>
</dbReference>
<sequence length="87" mass="10170">MCHVLVQRERLRRWDMCLFLFLFIVLFQISLCSSSTPVESRRYLVSSPPRKVMVYGTVPFRGSLSREDDIYGDDKRVVHTGPNPLHN</sequence>
<evidence type="ECO:0000313" key="2">
    <source>
        <dbReference type="EMBL" id="KFK41517.1"/>
    </source>
</evidence>
<reference evidence="3" key="1">
    <citation type="journal article" date="2015" name="Nat. Plants">
        <title>Genome expansion of Arabis alpina linked with retrotransposition and reduced symmetric DNA methylation.</title>
        <authorList>
            <person name="Willing E.M."/>
            <person name="Rawat V."/>
            <person name="Mandakova T."/>
            <person name="Maumus F."/>
            <person name="James G.V."/>
            <person name="Nordstroem K.J."/>
            <person name="Becker C."/>
            <person name="Warthmann N."/>
            <person name="Chica C."/>
            <person name="Szarzynska B."/>
            <person name="Zytnicki M."/>
            <person name="Albani M.C."/>
            <person name="Kiefer C."/>
            <person name="Bergonzi S."/>
            <person name="Castaings L."/>
            <person name="Mateos J.L."/>
            <person name="Berns M.C."/>
            <person name="Bujdoso N."/>
            <person name="Piofczyk T."/>
            <person name="de Lorenzo L."/>
            <person name="Barrero-Sicilia C."/>
            <person name="Mateos I."/>
            <person name="Piednoel M."/>
            <person name="Hagmann J."/>
            <person name="Chen-Min-Tao R."/>
            <person name="Iglesias-Fernandez R."/>
            <person name="Schuster S.C."/>
            <person name="Alonso-Blanco C."/>
            <person name="Roudier F."/>
            <person name="Carbonero P."/>
            <person name="Paz-Ares J."/>
            <person name="Davis S.J."/>
            <person name="Pecinka A."/>
            <person name="Quesneville H."/>
            <person name="Colot V."/>
            <person name="Lysak M.A."/>
            <person name="Weigel D."/>
            <person name="Coupland G."/>
            <person name="Schneeberger K."/>
        </authorList>
    </citation>
    <scope>NUCLEOTIDE SEQUENCE [LARGE SCALE GENOMIC DNA]</scope>
    <source>
        <strain evidence="3">cv. Pajares</strain>
    </source>
</reference>
<evidence type="ECO:0000256" key="1">
    <source>
        <dbReference type="SAM" id="SignalP"/>
    </source>
</evidence>
<keyword evidence="3" id="KW-1185">Reference proteome</keyword>
<dbReference type="GO" id="GO:0010088">
    <property type="term" value="P:phloem development"/>
    <property type="evidence" value="ECO:0007669"/>
    <property type="project" value="EnsemblPlants"/>
</dbReference>
<dbReference type="Proteomes" id="UP000029120">
    <property type="component" value="Chromosome 2"/>
</dbReference>
<dbReference type="InterPro" id="IPR033249">
    <property type="entry name" value="CLE_plant"/>
</dbReference>
<proteinExistence type="predicted"/>
<evidence type="ECO:0000313" key="3">
    <source>
        <dbReference type="Proteomes" id="UP000029120"/>
    </source>
</evidence>
<dbReference type="OMA" id="KRWDMTI"/>
<protein>
    <submittedName>
        <fullName evidence="2">Uncharacterized protein</fullName>
    </submittedName>
</protein>
<dbReference type="GO" id="GO:0045597">
    <property type="term" value="P:positive regulation of cell differentiation"/>
    <property type="evidence" value="ECO:0007669"/>
    <property type="project" value="EnsemblPlants"/>
</dbReference>
<feature type="signal peptide" evidence="1">
    <location>
        <begin position="1"/>
        <end position="34"/>
    </location>
</feature>